<dbReference type="EMBL" id="JACETU010000011">
    <property type="protein sequence ID" value="KAF7416324.1"/>
    <property type="molecule type" value="Genomic_DNA"/>
</dbReference>
<sequence length="239" mass="26799">MLVMSASAQEEKKEAGEPRYLLQLEPPIGTSFWSVQDLPIFEYKTLGNLGAQYLLVSWSCQCYIFTTNQKPDTVNFGGSGGAFYIVMKHSGQVDSTLYHGKQTFKLQISASSGSPITHLPDHSAKSGDHWTATIDYEQAMQMFNNTGNGTFTHNAKYNETYQLLKMDQSGGVMDNTAEAVFQPDPGSAWYNTPKEIHGLSVFRQTEPSQWPFKFTFKAIAEFDSTIRTITEEKTINLNF</sequence>
<evidence type="ECO:0000313" key="1">
    <source>
        <dbReference type="EMBL" id="KAF7416324.1"/>
    </source>
</evidence>
<gene>
    <name evidence="1" type="ORF">PC9H_002589</name>
</gene>
<accession>A0A8H7DMC5</accession>
<reference evidence="1" key="1">
    <citation type="submission" date="2019-07" db="EMBL/GenBank/DDBJ databases">
        <authorList>
            <person name="Palmer J.M."/>
        </authorList>
    </citation>
    <scope>NUCLEOTIDE SEQUENCE</scope>
    <source>
        <strain evidence="1">PC9</strain>
    </source>
</reference>
<dbReference type="AlphaFoldDB" id="A0A8H7DMC5"/>
<proteinExistence type="predicted"/>
<dbReference type="GeneID" id="59372430"/>
<dbReference type="VEuPathDB" id="FungiDB:PC9H_002589"/>
<keyword evidence="2" id="KW-1185">Reference proteome</keyword>
<dbReference type="Proteomes" id="UP000623687">
    <property type="component" value="Unassembled WGS sequence"/>
</dbReference>
<dbReference type="OrthoDB" id="2897111at2759"/>
<protein>
    <submittedName>
        <fullName evidence="1">Uncharacterized protein</fullName>
    </submittedName>
</protein>
<evidence type="ECO:0000313" key="2">
    <source>
        <dbReference type="Proteomes" id="UP000623687"/>
    </source>
</evidence>
<comment type="caution">
    <text evidence="1">The sequence shown here is derived from an EMBL/GenBank/DDBJ whole genome shotgun (WGS) entry which is preliminary data.</text>
</comment>
<name>A0A8H7DMC5_PLEOS</name>
<dbReference type="RefSeq" id="XP_036625871.1">
    <property type="nucleotide sequence ID" value="XM_036772225.1"/>
</dbReference>
<organism evidence="1 2">
    <name type="scientific">Pleurotus ostreatus</name>
    <name type="common">Oyster mushroom</name>
    <name type="synonym">White-rot fungus</name>
    <dbReference type="NCBI Taxonomy" id="5322"/>
    <lineage>
        <taxon>Eukaryota</taxon>
        <taxon>Fungi</taxon>
        <taxon>Dikarya</taxon>
        <taxon>Basidiomycota</taxon>
        <taxon>Agaricomycotina</taxon>
        <taxon>Agaricomycetes</taxon>
        <taxon>Agaricomycetidae</taxon>
        <taxon>Agaricales</taxon>
        <taxon>Pleurotineae</taxon>
        <taxon>Pleurotaceae</taxon>
        <taxon>Pleurotus</taxon>
    </lineage>
</organism>